<evidence type="ECO:0000259" key="3">
    <source>
        <dbReference type="Pfam" id="PF06458"/>
    </source>
</evidence>
<dbReference type="EMBL" id="ANKD01000399">
    <property type="protein sequence ID" value="EPC73587.1"/>
    <property type="molecule type" value="Genomic_DNA"/>
</dbReference>
<dbReference type="NCBIfam" id="TIGR03715">
    <property type="entry name" value="KxYKxGKxW"/>
    <property type="match status" value="1"/>
</dbReference>
<feature type="domain" description="MucBP" evidence="3">
    <location>
        <begin position="119"/>
        <end position="183"/>
    </location>
</feature>
<sequence>MQAFSNEKSQHKMYKAGTLWVAALIGVGICVGGSQIQSVAASTSHIHSVVTNATGTTPTNQATVLKQQETGVNAQIIAGHQTDQYSTKGVTDAGDDTTSAVPDTDVYQNRSLPITGNAVVVRCVDLEGNMLAPDKVITGKVGDPYTMTAPAFDYYENPQLATDSAPANGTFTNDVQTVTFVYTKTPIPRGSVNVKFVDVDGKRLASDKILTGQAGDPYEARPIDMTNYQFARLATGSAPEDGSFTDGTQTVTFIYTKNPVAQGTVDVKYVDDNGKQIAPDKILTGHVGDPYAVTPTMIANYHYLRLAS</sequence>
<feature type="domain" description="MucBP" evidence="3">
    <location>
        <begin position="192"/>
        <end position="256"/>
    </location>
</feature>
<proteinExistence type="predicted"/>
<dbReference type="Gene3D" id="3.10.20.320">
    <property type="entry name" value="Putative peptidoglycan bound protein (lpxtg motif)"/>
    <property type="match status" value="3"/>
</dbReference>
<name>A0A8E0IRX8_LACPA</name>
<keyword evidence="2" id="KW-0677">Repeat</keyword>
<evidence type="ECO:0000256" key="1">
    <source>
        <dbReference type="ARBA" id="ARBA00022729"/>
    </source>
</evidence>
<feature type="domain" description="MucBP" evidence="3">
    <location>
        <begin position="264"/>
        <end position="303"/>
    </location>
</feature>
<evidence type="ECO:0000313" key="5">
    <source>
        <dbReference type="Proteomes" id="UP000014252"/>
    </source>
</evidence>
<keyword evidence="1" id="KW-0732">Signal</keyword>
<dbReference type="InterPro" id="IPR009459">
    <property type="entry name" value="MucBP_dom"/>
</dbReference>
<dbReference type="Proteomes" id="UP000014252">
    <property type="component" value="Unassembled WGS sequence"/>
</dbReference>
<accession>A0A8E0IRX8</accession>
<evidence type="ECO:0000256" key="2">
    <source>
        <dbReference type="ARBA" id="ARBA00022737"/>
    </source>
</evidence>
<dbReference type="Pfam" id="PF06458">
    <property type="entry name" value="MucBP"/>
    <property type="match status" value="3"/>
</dbReference>
<evidence type="ECO:0000313" key="4">
    <source>
        <dbReference type="EMBL" id="EPC73587.1"/>
    </source>
</evidence>
<organism evidence="4 5">
    <name type="scientific">Lacticaseibacillus paracasei subsp. paracasei Lpp71</name>
    <dbReference type="NCBI Taxonomy" id="1256207"/>
    <lineage>
        <taxon>Bacteria</taxon>
        <taxon>Bacillati</taxon>
        <taxon>Bacillota</taxon>
        <taxon>Bacilli</taxon>
        <taxon>Lactobacillales</taxon>
        <taxon>Lactobacillaceae</taxon>
        <taxon>Lacticaseibacillus</taxon>
    </lineage>
</organism>
<feature type="non-terminal residue" evidence="4">
    <location>
        <position position="308"/>
    </location>
</feature>
<gene>
    <name evidence="4" type="ORF">Lpp71_08467</name>
</gene>
<dbReference type="InterPro" id="IPR022263">
    <property type="entry name" value="KxYKxGKxW"/>
</dbReference>
<protein>
    <recommendedName>
        <fullName evidence="3">MucBP domain-containing protein</fullName>
    </recommendedName>
</protein>
<dbReference type="AlphaFoldDB" id="A0A8E0IRX8"/>
<comment type="caution">
    <text evidence="4">The sequence shown here is derived from an EMBL/GenBank/DDBJ whole genome shotgun (WGS) entry which is preliminary data.</text>
</comment>
<reference evidence="4 5" key="1">
    <citation type="journal article" date="2013" name="PLoS ONE">
        <title>Lactobacillus paracasei comparative genomics: towards species pan-genome definition and exploitation of diversity.</title>
        <authorList>
            <person name="Smokvina T."/>
            <person name="Wels M."/>
            <person name="Polka J."/>
            <person name="Chervaux C."/>
            <person name="Brisse S."/>
            <person name="Boekhorst J."/>
            <person name="van Hylckama Vlieg J.E."/>
            <person name="Siezen R.J."/>
        </authorList>
    </citation>
    <scope>NUCLEOTIDE SEQUENCE [LARGE SCALE GENOMIC DNA]</scope>
    <source>
        <strain evidence="4 5">Lpp71</strain>
    </source>
</reference>